<evidence type="ECO:0000256" key="1">
    <source>
        <dbReference type="ARBA" id="ARBA00010945"/>
    </source>
</evidence>
<dbReference type="PANTHER" id="PTHR11076:SF34">
    <property type="entry name" value="PROTEIN UMUC"/>
    <property type="match status" value="1"/>
</dbReference>
<evidence type="ECO:0000313" key="8">
    <source>
        <dbReference type="Proteomes" id="UP001501788"/>
    </source>
</evidence>
<evidence type="ECO:0000256" key="4">
    <source>
        <dbReference type="ARBA" id="ARBA00023204"/>
    </source>
</evidence>
<evidence type="ECO:0000313" key="7">
    <source>
        <dbReference type="EMBL" id="GAA4417849.1"/>
    </source>
</evidence>
<keyword evidence="2" id="KW-0227">DNA damage</keyword>
<dbReference type="InterPro" id="IPR050116">
    <property type="entry name" value="DNA_polymerase-Y"/>
</dbReference>
<dbReference type="InterPro" id="IPR043502">
    <property type="entry name" value="DNA/RNA_pol_sf"/>
</dbReference>
<comment type="similarity">
    <text evidence="1">Belongs to the DNA polymerase type-Y family.</text>
</comment>
<keyword evidence="8" id="KW-1185">Reference proteome</keyword>
<reference evidence="8" key="1">
    <citation type="journal article" date="2019" name="Int. J. Syst. Evol. Microbiol.">
        <title>The Global Catalogue of Microorganisms (GCM) 10K type strain sequencing project: providing services to taxonomists for standard genome sequencing and annotation.</title>
        <authorList>
            <consortium name="The Broad Institute Genomics Platform"/>
            <consortium name="The Broad Institute Genome Sequencing Center for Infectious Disease"/>
            <person name="Wu L."/>
            <person name="Ma J."/>
        </authorList>
    </citation>
    <scope>NUCLEOTIDE SEQUENCE [LARGE SCALE GENOMIC DNA]</scope>
    <source>
        <strain evidence="8">JCM 31890</strain>
    </source>
</reference>
<gene>
    <name evidence="7" type="ORF">GCM10023090_02030</name>
</gene>
<keyword evidence="5" id="KW-0742">SOS response</keyword>
<dbReference type="InterPro" id="IPR001126">
    <property type="entry name" value="UmuC"/>
</dbReference>
<dbReference type="PROSITE" id="PS50173">
    <property type="entry name" value="UMUC"/>
    <property type="match status" value="1"/>
</dbReference>
<dbReference type="Pfam" id="PF11799">
    <property type="entry name" value="IMS_C"/>
    <property type="match status" value="1"/>
</dbReference>
<dbReference type="Proteomes" id="UP001501788">
    <property type="component" value="Unassembled WGS sequence"/>
</dbReference>
<dbReference type="Gene3D" id="3.30.1490.100">
    <property type="entry name" value="DNA polymerase, Y-family, little finger domain"/>
    <property type="match status" value="1"/>
</dbReference>
<evidence type="ECO:0000256" key="3">
    <source>
        <dbReference type="ARBA" id="ARBA00023199"/>
    </source>
</evidence>
<sequence length="434" mass="48003">MFALVDGNNFYASCERVFRPSLIGKPLVVLSNNDGCAIARSEEAKAMGVRMGHPWHEIRHLERQGLVALSANFALYGDMSDRMMSLIAGLGHTQEVYSIDESFVDLSGIRGNLQARALALRERILQWIGIPTCVGIGETKTLAKLANHVAKDAERKGCYPAHLSQVCNLASLTPGEREALLASIPLKEVWGIGPRLAQDMQAQGLKTTLDLVRMDPATARQRWSVIVERTVRELQGVPCIALEHEPAPKQEIACTRSFGRPVQGLRDLEEAVSEFATRAAEKLRRQGSVTGQVLVFVRTSPFRKTAQYSRSMVVPLLRPTDDTAVIVRAGLAGLKAIYQEGFDLTKAGVMLLDLASKDQVQFELGLDAHESDKRQPEARGRLMQAMDAVNARWGRHTVRVGTVAAAGSQRDWRMRQERRTPAYTTCLEDVPEVR</sequence>
<dbReference type="RefSeq" id="WP_345060340.1">
    <property type="nucleotide sequence ID" value="NZ_BAABEX010000002.1"/>
</dbReference>
<dbReference type="InterPro" id="IPR017961">
    <property type="entry name" value="DNA_pol_Y-fam_little_finger"/>
</dbReference>
<protein>
    <submittedName>
        <fullName evidence="7">Y-family DNA polymerase</fullName>
    </submittedName>
</protein>
<dbReference type="InterPro" id="IPR025188">
    <property type="entry name" value="DUF4113"/>
</dbReference>
<evidence type="ECO:0000256" key="5">
    <source>
        <dbReference type="ARBA" id="ARBA00023236"/>
    </source>
</evidence>
<dbReference type="Pfam" id="PF13438">
    <property type="entry name" value="DUF4113"/>
    <property type="match status" value="1"/>
</dbReference>
<feature type="domain" description="UmuC" evidence="6">
    <location>
        <begin position="2"/>
        <end position="193"/>
    </location>
</feature>
<dbReference type="CDD" id="cd01700">
    <property type="entry name" value="PolY_Pol_V_umuC"/>
    <property type="match status" value="1"/>
</dbReference>
<proteinExistence type="inferred from homology"/>
<dbReference type="Gene3D" id="1.10.150.20">
    <property type="entry name" value="5' to 3' exonuclease, C-terminal subdomain"/>
    <property type="match status" value="1"/>
</dbReference>
<keyword evidence="4" id="KW-0234">DNA repair</keyword>
<name>A0ABP8KWM7_9BURK</name>
<dbReference type="Gene3D" id="3.40.1170.60">
    <property type="match status" value="1"/>
</dbReference>
<comment type="caution">
    <text evidence="7">The sequence shown here is derived from an EMBL/GenBank/DDBJ whole genome shotgun (WGS) entry which is preliminary data.</text>
</comment>
<dbReference type="InterPro" id="IPR043128">
    <property type="entry name" value="Rev_trsase/Diguanyl_cyclase"/>
</dbReference>
<dbReference type="PANTHER" id="PTHR11076">
    <property type="entry name" value="DNA REPAIR POLYMERASE UMUC / TRANSFERASE FAMILY MEMBER"/>
    <property type="match status" value="1"/>
</dbReference>
<dbReference type="InterPro" id="IPR036775">
    <property type="entry name" value="DNA_pol_Y-fam_lit_finger_sf"/>
</dbReference>
<evidence type="ECO:0000256" key="2">
    <source>
        <dbReference type="ARBA" id="ARBA00022763"/>
    </source>
</evidence>
<dbReference type="Gene3D" id="3.30.70.270">
    <property type="match status" value="1"/>
</dbReference>
<dbReference type="SUPFAM" id="SSF56672">
    <property type="entry name" value="DNA/RNA polymerases"/>
    <property type="match status" value="1"/>
</dbReference>
<accession>A0ABP8KWM7</accession>
<keyword evidence="3" id="KW-0741">SOS mutagenesis</keyword>
<dbReference type="Pfam" id="PF00817">
    <property type="entry name" value="IMS"/>
    <property type="match status" value="1"/>
</dbReference>
<organism evidence="7 8">
    <name type="scientific">Acidovorax lacteus</name>
    <dbReference type="NCBI Taxonomy" id="1924988"/>
    <lineage>
        <taxon>Bacteria</taxon>
        <taxon>Pseudomonadati</taxon>
        <taxon>Pseudomonadota</taxon>
        <taxon>Betaproteobacteria</taxon>
        <taxon>Burkholderiales</taxon>
        <taxon>Comamonadaceae</taxon>
        <taxon>Acidovorax</taxon>
    </lineage>
</organism>
<dbReference type="EMBL" id="BAABEX010000002">
    <property type="protein sequence ID" value="GAA4417849.1"/>
    <property type="molecule type" value="Genomic_DNA"/>
</dbReference>
<evidence type="ECO:0000259" key="6">
    <source>
        <dbReference type="PROSITE" id="PS50173"/>
    </source>
</evidence>